<dbReference type="InterPro" id="IPR029710">
    <property type="entry name" value="LIG4"/>
</dbReference>
<protein>
    <recommendedName>
        <fullName evidence="15">DNA ligase</fullName>
        <ecNumber evidence="15">6.5.1.1</ecNumber>
    </recommendedName>
</protein>
<comment type="subcellular location">
    <subcellularLocation>
        <location evidence="2">Nucleus</location>
    </subcellularLocation>
</comment>
<dbReference type="Gene3D" id="1.10.3260.10">
    <property type="entry name" value="DNA ligase, ATP-dependent, N-terminal domain"/>
    <property type="match status" value="1"/>
</dbReference>
<dbReference type="Gene3D" id="2.40.50.140">
    <property type="entry name" value="Nucleic acid-binding proteins"/>
    <property type="match status" value="1"/>
</dbReference>
<sequence length="1009" mass="113459">MASHTKSEDDSKAKLEPGMEEPCGDDPLRALGPSPPFHHLCRVLDELSSPKKPTELSKLRQKCLAALFQNWRKICGNDLYPCIRLLIPQSDRGRPMYSLKEFRLGQLYCGALGLDKKTSSVAKRLLNWKSEQTDENNKESSVGDFTKVLYTEIDNRSTVDKTLLSIDDINNQLDSLAATTSEAKRLEIVKVWLEHITPKDHMWLIRIILQDLRVGLTELNVLRSFHPDALDLFNICTDLKTVCQTLHSPKIPLKDREAGLKTFKVFKPMLSKRSTKDLPDIVKLMLSGKHNEFLIEEKMDGERIQLHKRGEQYQYWSRKGTDYTALYGANPTSGCLTRYIHGAFKPGVDDVILDGEMLVWDPKKERILPFGSLKSLKSSSTDPLQPRALFKVFDILYLKGKGKAEGTSFINKPLSERRKVMESGRVFVEVETSLEFCYSVRGKDTQDIKASFEKILEESGEGLIIKKLDSRYQVNARTDDWYKVKPDYMDELGETFEVLAVGGFWGRGKKGGTFGSFLVALIDNENSDPSQGIFRYKTLCRVGSGLTVGESTQIMTKLEGKWFKWDKKGSGRNPDWLDIGKGSGQAPEVWWHREDSFLLTIKGTEIITSYAHGCQFSIRFPRSIRFDPEREIGDCMSYEDLLGIANKSQDKNKLGDNLSGHVRKRKREQLSQPTSSLMPLKRSDSHKVFYGAIFWVLQGLEDAAESKSALEVMLNRNGGKIVHTIPRPAPDREHFCITRRADFWDAEKAIRHGLQLIHPQWVLDSIEAGYRISLTAPKYVVDMAQNLDDNILSEQTSVATVVKEENDSEGCGDSADAQSDATTVGEDFQSEGSATEDEVSDHDLREDSPQFSQAMVDSSASVSGKPPGCQVVSSPKEQLATELDSEVKGEGGKGIFYPLVFYLDNKPIVHRLQSSIVTDHTVLDGGDRESSKLFAEIAGLIKANGGRIVSDVSDPETTHIICSQTDTSRCVDFIRMDKDRPKRRRLVLAEWVIDSVEGDSCLYEADYLP</sequence>
<dbReference type="EMBL" id="CP110426">
    <property type="protein sequence ID" value="WAQ85645.1"/>
    <property type="molecule type" value="Genomic_DNA"/>
</dbReference>
<evidence type="ECO:0000256" key="10">
    <source>
        <dbReference type="ARBA" id="ARBA00022842"/>
    </source>
</evidence>
<keyword evidence="13" id="KW-0539">Nucleus</keyword>
<keyword evidence="21" id="KW-1185">Reference proteome</keyword>
<dbReference type="SUPFAM" id="SSF52113">
    <property type="entry name" value="BRCT domain"/>
    <property type="match status" value="2"/>
</dbReference>
<dbReference type="PROSITE" id="PS50172">
    <property type="entry name" value="BRCT"/>
    <property type="match status" value="2"/>
</dbReference>
<dbReference type="InterPro" id="IPR036599">
    <property type="entry name" value="DNA_ligase_N_sf"/>
</dbReference>
<dbReference type="NCBIfam" id="TIGR00574">
    <property type="entry name" value="dnl1"/>
    <property type="match status" value="1"/>
</dbReference>
<feature type="region of interest" description="Disordered" evidence="17">
    <location>
        <begin position="1"/>
        <end position="28"/>
    </location>
</feature>
<evidence type="ECO:0000256" key="17">
    <source>
        <dbReference type="SAM" id="MobiDB-lite"/>
    </source>
</evidence>
<keyword evidence="11 15" id="KW-0233">DNA recombination</keyword>
<evidence type="ECO:0000256" key="7">
    <source>
        <dbReference type="ARBA" id="ARBA00022741"/>
    </source>
</evidence>
<evidence type="ECO:0000259" key="18">
    <source>
        <dbReference type="PROSITE" id="PS50160"/>
    </source>
</evidence>
<comment type="cofactor">
    <cofactor evidence="1">
        <name>Mg(2+)</name>
        <dbReference type="ChEBI" id="CHEBI:18420"/>
    </cofactor>
</comment>
<evidence type="ECO:0000256" key="15">
    <source>
        <dbReference type="RuleBase" id="RU000617"/>
    </source>
</evidence>
<evidence type="ECO:0000313" key="20">
    <source>
        <dbReference type="EMBL" id="WAQ85645.1"/>
    </source>
</evidence>
<feature type="domain" description="BRCT" evidence="19">
    <location>
        <begin position="912"/>
        <end position="1009"/>
    </location>
</feature>
<keyword evidence="10" id="KW-0460">Magnesium</keyword>
<dbReference type="CDD" id="cd07903">
    <property type="entry name" value="Adenylation_DNA_ligase_IV"/>
    <property type="match status" value="1"/>
</dbReference>
<evidence type="ECO:0000256" key="14">
    <source>
        <dbReference type="ARBA" id="ARBA00034003"/>
    </source>
</evidence>
<reference evidence="20" key="1">
    <citation type="submission" date="2022-10" db="EMBL/GenBank/DDBJ databases">
        <title>Puccinia triticina Genome sequencing and assembly.</title>
        <authorList>
            <person name="Li C."/>
        </authorList>
    </citation>
    <scope>NUCLEOTIDE SEQUENCE</scope>
    <source>
        <strain evidence="20">Pt15</strain>
    </source>
</reference>
<dbReference type="Pfam" id="PF16589">
    <property type="entry name" value="BRCT_2"/>
    <property type="match status" value="1"/>
</dbReference>
<evidence type="ECO:0000313" key="21">
    <source>
        <dbReference type="Proteomes" id="UP001164743"/>
    </source>
</evidence>
<evidence type="ECO:0000256" key="3">
    <source>
        <dbReference type="ARBA" id="ARBA00007572"/>
    </source>
</evidence>
<dbReference type="InterPro" id="IPR012310">
    <property type="entry name" value="DNA_ligase_ATP-dep_cent"/>
</dbReference>
<keyword evidence="5" id="KW-0479">Metal-binding</keyword>
<evidence type="ECO:0000256" key="2">
    <source>
        <dbReference type="ARBA" id="ARBA00004123"/>
    </source>
</evidence>
<dbReference type="InterPro" id="IPR044125">
    <property type="entry name" value="Adenylation_DNA_ligase_IV"/>
</dbReference>
<name>A0ABY7CKN2_9BASI</name>
<dbReference type="PANTHER" id="PTHR45997">
    <property type="entry name" value="DNA LIGASE 4"/>
    <property type="match status" value="1"/>
</dbReference>
<feature type="compositionally biased region" description="Polar residues" evidence="17">
    <location>
        <begin position="849"/>
        <end position="862"/>
    </location>
</feature>
<dbReference type="InterPro" id="IPR001357">
    <property type="entry name" value="BRCT_dom"/>
</dbReference>
<evidence type="ECO:0000256" key="5">
    <source>
        <dbReference type="ARBA" id="ARBA00022723"/>
    </source>
</evidence>
<dbReference type="SUPFAM" id="SSF50249">
    <property type="entry name" value="Nucleic acid-binding proteins"/>
    <property type="match status" value="1"/>
</dbReference>
<evidence type="ECO:0000256" key="12">
    <source>
        <dbReference type="ARBA" id="ARBA00023204"/>
    </source>
</evidence>
<gene>
    <name evidence="20" type="ORF">PtA15_6A273</name>
</gene>
<dbReference type="PROSITE" id="PS00697">
    <property type="entry name" value="DNA_LIGASE_A1"/>
    <property type="match status" value="1"/>
</dbReference>
<evidence type="ECO:0000256" key="9">
    <source>
        <dbReference type="ARBA" id="ARBA00022840"/>
    </source>
</evidence>
<evidence type="ECO:0000256" key="6">
    <source>
        <dbReference type="ARBA" id="ARBA00022737"/>
    </source>
</evidence>
<feature type="domain" description="ATP-dependent DNA ligase family profile" evidence="18">
    <location>
        <begin position="390"/>
        <end position="523"/>
    </location>
</feature>
<dbReference type="Pfam" id="PF04675">
    <property type="entry name" value="DNA_ligase_A_N"/>
    <property type="match status" value="1"/>
</dbReference>
<dbReference type="SUPFAM" id="SSF56091">
    <property type="entry name" value="DNA ligase/mRNA capping enzyme, catalytic domain"/>
    <property type="match status" value="1"/>
</dbReference>
<dbReference type="Proteomes" id="UP001164743">
    <property type="component" value="Chromosome 6A"/>
</dbReference>
<keyword evidence="8 15" id="KW-0227">DNA damage</keyword>
<evidence type="ECO:0000259" key="19">
    <source>
        <dbReference type="PROSITE" id="PS50172"/>
    </source>
</evidence>
<keyword evidence="7 15" id="KW-0547">Nucleotide-binding</keyword>
<dbReference type="PANTHER" id="PTHR45997:SF1">
    <property type="entry name" value="DNA LIGASE 4"/>
    <property type="match status" value="1"/>
</dbReference>
<dbReference type="InterPro" id="IPR016059">
    <property type="entry name" value="DNA_ligase_ATP-dep_CS"/>
</dbReference>
<dbReference type="EC" id="6.5.1.1" evidence="15"/>
<feature type="domain" description="BRCT" evidence="19">
    <location>
        <begin position="684"/>
        <end position="769"/>
    </location>
</feature>
<keyword evidence="9 15" id="KW-0067">ATP-binding</keyword>
<organism evidence="20 21">
    <name type="scientific">Puccinia triticina</name>
    <dbReference type="NCBI Taxonomy" id="208348"/>
    <lineage>
        <taxon>Eukaryota</taxon>
        <taxon>Fungi</taxon>
        <taxon>Dikarya</taxon>
        <taxon>Basidiomycota</taxon>
        <taxon>Pucciniomycotina</taxon>
        <taxon>Pucciniomycetes</taxon>
        <taxon>Pucciniales</taxon>
        <taxon>Pucciniaceae</taxon>
        <taxon>Puccinia</taxon>
    </lineage>
</organism>
<keyword evidence="4 15" id="KW-0436">Ligase</keyword>
<keyword evidence="6" id="KW-0677">Repeat</keyword>
<feature type="compositionally biased region" description="Basic and acidic residues" evidence="17">
    <location>
        <begin position="1"/>
        <end position="17"/>
    </location>
</feature>
<comment type="catalytic activity">
    <reaction evidence="14 15">
        <text>ATP + (deoxyribonucleotide)n-3'-hydroxyl + 5'-phospho-(deoxyribonucleotide)m = (deoxyribonucleotide)n+m + AMP + diphosphate.</text>
        <dbReference type="EC" id="6.5.1.1"/>
    </reaction>
</comment>
<dbReference type="RefSeq" id="XP_053021200.1">
    <property type="nucleotide sequence ID" value="XM_053169961.1"/>
</dbReference>
<evidence type="ECO:0000256" key="4">
    <source>
        <dbReference type="ARBA" id="ARBA00022598"/>
    </source>
</evidence>
<dbReference type="GeneID" id="77810856"/>
<dbReference type="SMART" id="SM00292">
    <property type="entry name" value="BRCT"/>
    <property type="match status" value="2"/>
</dbReference>
<evidence type="ECO:0000256" key="1">
    <source>
        <dbReference type="ARBA" id="ARBA00001946"/>
    </source>
</evidence>
<comment type="similarity">
    <text evidence="3 16">Belongs to the ATP-dependent DNA ligase family.</text>
</comment>
<dbReference type="PROSITE" id="PS00333">
    <property type="entry name" value="DNA_LIGASE_A2"/>
    <property type="match status" value="1"/>
</dbReference>
<dbReference type="SUPFAM" id="SSF117018">
    <property type="entry name" value="ATP-dependent DNA ligase DNA-binding domain"/>
    <property type="match status" value="1"/>
</dbReference>
<accession>A0ABY7CKN2</accession>
<feature type="region of interest" description="Disordered" evidence="17">
    <location>
        <begin position="805"/>
        <end position="874"/>
    </location>
</feature>
<proteinExistence type="inferred from homology"/>
<dbReference type="InterPro" id="IPR000977">
    <property type="entry name" value="DNA_ligase_ATP-dep"/>
</dbReference>
<dbReference type="Pfam" id="PF01068">
    <property type="entry name" value="DNA_ligase_A_M"/>
    <property type="match status" value="1"/>
</dbReference>
<evidence type="ECO:0000256" key="16">
    <source>
        <dbReference type="RuleBase" id="RU004196"/>
    </source>
</evidence>
<dbReference type="Gene3D" id="3.30.470.30">
    <property type="entry name" value="DNA ligase/mRNA capping enzyme"/>
    <property type="match status" value="1"/>
</dbReference>
<dbReference type="InterPro" id="IPR012340">
    <property type="entry name" value="NA-bd_OB-fold"/>
</dbReference>
<evidence type="ECO:0000256" key="8">
    <source>
        <dbReference type="ARBA" id="ARBA00022763"/>
    </source>
</evidence>
<dbReference type="Gene3D" id="3.40.50.10190">
    <property type="entry name" value="BRCT domain"/>
    <property type="match status" value="2"/>
</dbReference>
<dbReference type="InterPro" id="IPR012308">
    <property type="entry name" value="DNA_ligase_ATP-dep_N"/>
</dbReference>
<evidence type="ECO:0000256" key="11">
    <source>
        <dbReference type="ARBA" id="ARBA00023172"/>
    </source>
</evidence>
<dbReference type="InterPro" id="IPR036420">
    <property type="entry name" value="BRCT_dom_sf"/>
</dbReference>
<dbReference type="PROSITE" id="PS50160">
    <property type="entry name" value="DNA_LIGASE_A3"/>
    <property type="match status" value="1"/>
</dbReference>
<evidence type="ECO:0000256" key="13">
    <source>
        <dbReference type="ARBA" id="ARBA00023242"/>
    </source>
</evidence>
<keyword evidence="12 15" id="KW-0234">DNA repair</keyword>